<evidence type="ECO:0000313" key="3">
    <source>
        <dbReference type="Proteomes" id="UP000037069"/>
    </source>
</evidence>
<dbReference type="OrthoDB" id="8036394at2759"/>
<proteinExistence type="predicted"/>
<comment type="caution">
    <text evidence="2">The sequence shown here is derived from an EMBL/GenBank/DDBJ whole genome shotgun (WGS) entry which is preliminary data.</text>
</comment>
<keyword evidence="1" id="KW-0732">Signal</keyword>
<evidence type="ECO:0000256" key="1">
    <source>
        <dbReference type="SAM" id="SignalP"/>
    </source>
</evidence>
<dbReference type="EMBL" id="JRES01001623">
    <property type="protein sequence ID" value="KNC21426.1"/>
    <property type="molecule type" value="Genomic_DNA"/>
</dbReference>
<keyword evidence="3" id="KW-1185">Reference proteome</keyword>
<feature type="chain" id="PRO_5005534929" evidence="1">
    <location>
        <begin position="20"/>
        <end position="118"/>
    </location>
</feature>
<evidence type="ECO:0000313" key="2">
    <source>
        <dbReference type="EMBL" id="KNC21426.1"/>
    </source>
</evidence>
<accession>A0A0L0BN28</accession>
<reference evidence="2 3" key="1">
    <citation type="journal article" date="2015" name="Nat. Commun.">
        <title>Lucilia cuprina genome unlocks parasitic fly biology to underpin future interventions.</title>
        <authorList>
            <person name="Anstead C.A."/>
            <person name="Korhonen P.K."/>
            <person name="Young N.D."/>
            <person name="Hall R.S."/>
            <person name="Jex A.R."/>
            <person name="Murali S.C."/>
            <person name="Hughes D.S."/>
            <person name="Lee S.F."/>
            <person name="Perry T."/>
            <person name="Stroehlein A.J."/>
            <person name="Ansell B.R."/>
            <person name="Breugelmans B."/>
            <person name="Hofmann A."/>
            <person name="Qu J."/>
            <person name="Dugan S."/>
            <person name="Lee S.L."/>
            <person name="Chao H."/>
            <person name="Dinh H."/>
            <person name="Han Y."/>
            <person name="Doddapaneni H.V."/>
            <person name="Worley K.C."/>
            <person name="Muzny D.M."/>
            <person name="Ioannidis P."/>
            <person name="Waterhouse R.M."/>
            <person name="Zdobnov E.M."/>
            <person name="James P.J."/>
            <person name="Bagnall N.H."/>
            <person name="Kotze A.C."/>
            <person name="Gibbs R.A."/>
            <person name="Richards S."/>
            <person name="Batterham P."/>
            <person name="Gasser R.B."/>
        </authorList>
    </citation>
    <scope>NUCLEOTIDE SEQUENCE [LARGE SCALE GENOMIC DNA]</scope>
    <source>
        <strain evidence="2 3">LS</strain>
        <tissue evidence="2">Full body</tissue>
    </source>
</reference>
<organism evidence="2 3">
    <name type="scientific">Lucilia cuprina</name>
    <name type="common">Green bottle fly</name>
    <name type="synonym">Australian sheep blowfly</name>
    <dbReference type="NCBI Taxonomy" id="7375"/>
    <lineage>
        <taxon>Eukaryota</taxon>
        <taxon>Metazoa</taxon>
        <taxon>Ecdysozoa</taxon>
        <taxon>Arthropoda</taxon>
        <taxon>Hexapoda</taxon>
        <taxon>Insecta</taxon>
        <taxon>Pterygota</taxon>
        <taxon>Neoptera</taxon>
        <taxon>Endopterygota</taxon>
        <taxon>Diptera</taxon>
        <taxon>Brachycera</taxon>
        <taxon>Muscomorpha</taxon>
        <taxon>Oestroidea</taxon>
        <taxon>Calliphoridae</taxon>
        <taxon>Luciliinae</taxon>
        <taxon>Lucilia</taxon>
    </lineage>
</organism>
<protein>
    <submittedName>
        <fullName evidence="2">Uncharacterized protein</fullName>
    </submittedName>
</protein>
<name>A0A0L0BN28_LUCCU</name>
<dbReference type="Proteomes" id="UP000037069">
    <property type="component" value="Unassembled WGS sequence"/>
</dbReference>
<dbReference type="AlphaFoldDB" id="A0A0L0BN28"/>
<gene>
    <name evidence="2" type="ORF">FF38_12525</name>
</gene>
<feature type="signal peptide" evidence="1">
    <location>
        <begin position="1"/>
        <end position="19"/>
    </location>
</feature>
<sequence length="118" mass="13035">MQKMIIFIFLATIVWQINAQKLSGADFAKAVDILKSGLSQLSEKDGPSFTLSGVEVAFKFIPHIIYNFDTELLLPTGNFDLCTVEVSLSQLNDKQTLVVINCSGQEMVRKVIPGTIEI</sequence>